<accession>A0A166A6D3</accession>
<dbReference type="OrthoDB" id="70121at2157"/>
<dbReference type="STRING" id="55758.MBFIL_13550"/>
<dbReference type="AlphaFoldDB" id="A0A166A6D3"/>
<dbReference type="Proteomes" id="UP000077066">
    <property type="component" value="Unassembled WGS sequence"/>
</dbReference>
<organism evidence="1 2">
    <name type="scientific">Methanobrevibacter filiformis</name>
    <dbReference type="NCBI Taxonomy" id="55758"/>
    <lineage>
        <taxon>Archaea</taxon>
        <taxon>Methanobacteriati</taxon>
        <taxon>Methanobacteriota</taxon>
        <taxon>Methanomada group</taxon>
        <taxon>Methanobacteria</taxon>
        <taxon>Methanobacteriales</taxon>
        <taxon>Methanobacteriaceae</taxon>
        <taxon>Methanobrevibacter</taxon>
    </lineage>
</organism>
<keyword evidence="2" id="KW-1185">Reference proteome</keyword>
<protein>
    <recommendedName>
        <fullName evidence="3">Ribbon-helix-helix protein CopG domain-containing protein</fullName>
    </recommendedName>
</protein>
<evidence type="ECO:0000313" key="1">
    <source>
        <dbReference type="EMBL" id="KZX11632.1"/>
    </source>
</evidence>
<sequence>MLSADEGKNKTLGTKLTNIEYEAIQEIINAGMYLNSSDFVREAVRDKLKSINIIRLKDIDYDTAKKEVLGYFRKYQESYISEVAENLELDLELVIKITDELEKEGRLGV</sequence>
<evidence type="ECO:0000313" key="2">
    <source>
        <dbReference type="Proteomes" id="UP000077066"/>
    </source>
</evidence>
<reference evidence="1 2" key="1">
    <citation type="submission" date="2016-04" db="EMBL/GenBank/DDBJ databases">
        <title>Genome sequence of Methanobrevibacter filiformis DSM 11501.</title>
        <authorList>
            <person name="Poehlein A."/>
            <person name="Seedorf H."/>
            <person name="Daniel R."/>
        </authorList>
    </citation>
    <scope>NUCLEOTIDE SEQUENCE [LARGE SCALE GENOMIC DNA]</scope>
    <source>
        <strain evidence="1 2">DSM 11501</strain>
    </source>
</reference>
<evidence type="ECO:0008006" key="3">
    <source>
        <dbReference type="Google" id="ProtNLM"/>
    </source>
</evidence>
<dbReference type="PATRIC" id="fig|55758.3.peg.1540"/>
<proteinExistence type="predicted"/>
<name>A0A166A6D3_9EURY</name>
<gene>
    <name evidence="1" type="ORF">MBFIL_13550</name>
</gene>
<dbReference type="EMBL" id="LWMT01000244">
    <property type="protein sequence ID" value="KZX11632.1"/>
    <property type="molecule type" value="Genomic_DNA"/>
</dbReference>
<dbReference type="RefSeq" id="WP_066972968.1">
    <property type="nucleotide sequence ID" value="NZ_LWMT01000244.1"/>
</dbReference>
<comment type="caution">
    <text evidence="1">The sequence shown here is derived from an EMBL/GenBank/DDBJ whole genome shotgun (WGS) entry which is preliminary data.</text>
</comment>